<dbReference type="VEuPathDB" id="FungiDB:MAPG_06828"/>
<organism evidence="2 3">
    <name type="scientific">Magnaporthiopsis poae (strain ATCC 64411 / 73-15)</name>
    <name type="common">Kentucky bluegrass fungus</name>
    <name type="synonym">Magnaporthe poae</name>
    <dbReference type="NCBI Taxonomy" id="644358"/>
    <lineage>
        <taxon>Eukaryota</taxon>
        <taxon>Fungi</taxon>
        <taxon>Dikarya</taxon>
        <taxon>Ascomycota</taxon>
        <taxon>Pezizomycotina</taxon>
        <taxon>Sordariomycetes</taxon>
        <taxon>Sordariomycetidae</taxon>
        <taxon>Magnaporthales</taxon>
        <taxon>Magnaporthaceae</taxon>
        <taxon>Magnaporthiopsis</taxon>
    </lineage>
</organism>
<reference evidence="1" key="2">
    <citation type="submission" date="2010-05" db="EMBL/GenBank/DDBJ databases">
        <title>The Genome Sequence of Magnaporthe poae strain ATCC 64411.</title>
        <authorList>
            <consortium name="The Broad Institute Genome Sequencing Platform"/>
            <consortium name="Broad Institute Genome Sequencing Center for Infectious Disease"/>
            <person name="Ma L.-J."/>
            <person name="Dead R."/>
            <person name="Young S."/>
            <person name="Zeng Q."/>
            <person name="Koehrsen M."/>
            <person name="Alvarado L."/>
            <person name="Berlin A."/>
            <person name="Chapman S.B."/>
            <person name="Chen Z."/>
            <person name="Freedman E."/>
            <person name="Gellesch M."/>
            <person name="Goldberg J."/>
            <person name="Griggs A."/>
            <person name="Gujja S."/>
            <person name="Heilman E.R."/>
            <person name="Heiman D."/>
            <person name="Hepburn T."/>
            <person name="Howarth C."/>
            <person name="Jen D."/>
            <person name="Larson L."/>
            <person name="Mehta T."/>
            <person name="Neiman D."/>
            <person name="Pearson M."/>
            <person name="Roberts A."/>
            <person name="Saif S."/>
            <person name="Shea T."/>
            <person name="Shenoy N."/>
            <person name="Sisk P."/>
            <person name="Stolte C."/>
            <person name="Sykes S."/>
            <person name="Walk T."/>
            <person name="White J."/>
            <person name="Yandava C."/>
            <person name="Haas B."/>
            <person name="Nusbaum C."/>
            <person name="Birren B."/>
        </authorList>
    </citation>
    <scope>NUCLEOTIDE SEQUENCE</scope>
    <source>
        <strain evidence="1">ATCC 64411</strain>
    </source>
</reference>
<dbReference type="EMBL" id="ADBL01001645">
    <property type="status" value="NOT_ANNOTATED_CDS"/>
    <property type="molecule type" value="Genomic_DNA"/>
</dbReference>
<name>A0A0C4E336_MAGP6</name>
<dbReference type="Proteomes" id="UP000011715">
    <property type="component" value="Unassembled WGS sequence"/>
</dbReference>
<gene>
    <name evidence="1" type="ORF">MAPG_06828</name>
</gene>
<evidence type="ECO:0000313" key="2">
    <source>
        <dbReference type="EnsemblFungi" id="MAPG_06828T0"/>
    </source>
</evidence>
<sequence>MYTPAHARVGMATLTKRSHALGAHPLKLDTHLAKPYTPLPSSSHASQFPVSLTVPDVYACHCRKLRTGERCWAHHNPVMCTRALGLGKYLPCIFPPTPIVCAGRPTRNENHGSNTLARVVSTRWGCRTTSALHLAKRGHAYVQRKASPGAVGRGHTPVACNRHLASGRGPIARHGEEGCDMYLPNLPCRTPTYSSAHLHSHLPIHCKAMRRRKKKKKAAPRSFIHGIHDGT</sequence>
<reference evidence="2" key="5">
    <citation type="submission" date="2015-06" db="UniProtKB">
        <authorList>
            <consortium name="EnsemblFungi"/>
        </authorList>
    </citation>
    <scope>IDENTIFICATION</scope>
    <source>
        <strain evidence="2">ATCC 64411</strain>
    </source>
</reference>
<reference evidence="2" key="4">
    <citation type="journal article" date="2015" name="G3 (Bethesda)">
        <title>Genome sequences of three phytopathogenic species of the Magnaporthaceae family of fungi.</title>
        <authorList>
            <person name="Okagaki L.H."/>
            <person name="Nunes C.C."/>
            <person name="Sailsbery J."/>
            <person name="Clay B."/>
            <person name="Brown D."/>
            <person name="John T."/>
            <person name="Oh Y."/>
            <person name="Young N."/>
            <person name="Fitzgerald M."/>
            <person name="Haas B.J."/>
            <person name="Zeng Q."/>
            <person name="Young S."/>
            <person name="Adiconis X."/>
            <person name="Fan L."/>
            <person name="Levin J.Z."/>
            <person name="Mitchell T.K."/>
            <person name="Okubara P.A."/>
            <person name="Farman M.L."/>
            <person name="Kohn L.M."/>
            <person name="Birren B."/>
            <person name="Ma L.-J."/>
            <person name="Dean R.A."/>
        </authorList>
    </citation>
    <scope>NUCLEOTIDE SEQUENCE</scope>
    <source>
        <strain evidence="2">ATCC 64411 / 73-15</strain>
    </source>
</reference>
<keyword evidence="3" id="KW-1185">Reference proteome</keyword>
<accession>A0A0C4E336</accession>
<protein>
    <submittedName>
        <fullName evidence="1 2">Uncharacterized protein</fullName>
    </submittedName>
</protein>
<proteinExistence type="predicted"/>
<dbReference type="AlphaFoldDB" id="A0A0C4E336"/>
<evidence type="ECO:0000313" key="1">
    <source>
        <dbReference type="EMBL" id="KLU87837.1"/>
    </source>
</evidence>
<dbReference type="EnsemblFungi" id="MAPG_06828T0">
    <property type="protein sequence ID" value="MAPG_06828T0"/>
    <property type="gene ID" value="MAPG_06828"/>
</dbReference>
<reference evidence="1" key="3">
    <citation type="submission" date="2011-03" db="EMBL/GenBank/DDBJ databases">
        <title>Annotation of Magnaporthe poae ATCC 64411.</title>
        <authorList>
            <person name="Ma L.-J."/>
            <person name="Dead R."/>
            <person name="Young S.K."/>
            <person name="Zeng Q."/>
            <person name="Gargeya S."/>
            <person name="Fitzgerald M."/>
            <person name="Haas B."/>
            <person name="Abouelleil A."/>
            <person name="Alvarado L."/>
            <person name="Arachchi H.M."/>
            <person name="Berlin A."/>
            <person name="Brown A."/>
            <person name="Chapman S.B."/>
            <person name="Chen Z."/>
            <person name="Dunbar C."/>
            <person name="Freedman E."/>
            <person name="Gearin G."/>
            <person name="Gellesch M."/>
            <person name="Goldberg J."/>
            <person name="Griggs A."/>
            <person name="Gujja S."/>
            <person name="Heiman D."/>
            <person name="Howarth C."/>
            <person name="Larson L."/>
            <person name="Lui A."/>
            <person name="MacDonald P.J.P."/>
            <person name="Mehta T."/>
            <person name="Montmayeur A."/>
            <person name="Murphy C."/>
            <person name="Neiman D."/>
            <person name="Pearson M."/>
            <person name="Priest M."/>
            <person name="Roberts A."/>
            <person name="Saif S."/>
            <person name="Shea T."/>
            <person name="Shenoy N."/>
            <person name="Sisk P."/>
            <person name="Stolte C."/>
            <person name="Sykes S."/>
            <person name="Yandava C."/>
            <person name="Wortman J."/>
            <person name="Nusbaum C."/>
            <person name="Birren B."/>
        </authorList>
    </citation>
    <scope>NUCLEOTIDE SEQUENCE</scope>
    <source>
        <strain evidence="1">ATCC 64411</strain>
    </source>
</reference>
<evidence type="ECO:0000313" key="3">
    <source>
        <dbReference type="Proteomes" id="UP000011715"/>
    </source>
</evidence>
<reference evidence="3" key="1">
    <citation type="submission" date="2010-05" db="EMBL/GenBank/DDBJ databases">
        <title>The genome sequence of Magnaporthe poae strain ATCC 64411.</title>
        <authorList>
            <person name="Ma L.-J."/>
            <person name="Dead R."/>
            <person name="Young S."/>
            <person name="Zeng Q."/>
            <person name="Koehrsen M."/>
            <person name="Alvarado L."/>
            <person name="Berlin A."/>
            <person name="Chapman S.B."/>
            <person name="Chen Z."/>
            <person name="Freedman E."/>
            <person name="Gellesch M."/>
            <person name="Goldberg J."/>
            <person name="Griggs A."/>
            <person name="Gujja S."/>
            <person name="Heilman E.R."/>
            <person name="Heiman D."/>
            <person name="Hepburn T."/>
            <person name="Howarth C."/>
            <person name="Jen D."/>
            <person name="Larson L."/>
            <person name="Mehta T."/>
            <person name="Neiman D."/>
            <person name="Pearson M."/>
            <person name="Roberts A."/>
            <person name="Saif S."/>
            <person name="Shea T."/>
            <person name="Shenoy N."/>
            <person name="Sisk P."/>
            <person name="Stolte C."/>
            <person name="Sykes S."/>
            <person name="Walk T."/>
            <person name="White J."/>
            <person name="Yandava C."/>
            <person name="Haas B."/>
            <person name="Nusbaum C."/>
            <person name="Birren B."/>
        </authorList>
    </citation>
    <scope>NUCLEOTIDE SEQUENCE [LARGE SCALE GENOMIC DNA]</scope>
    <source>
        <strain evidence="3">ATCC 64411 / 73-15</strain>
    </source>
</reference>
<dbReference type="EMBL" id="GL876970">
    <property type="protein sequence ID" value="KLU87837.1"/>
    <property type="molecule type" value="Genomic_DNA"/>
</dbReference>